<evidence type="ECO:0000313" key="1">
    <source>
        <dbReference type="EMBL" id="SDM09017.1"/>
    </source>
</evidence>
<dbReference type="EMBL" id="FNEK01000169">
    <property type="protein sequence ID" value="SDM09017.1"/>
    <property type="molecule type" value="Genomic_DNA"/>
</dbReference>
<accession>A0A1G9QEV7</accession>
<evidence type="ECO:0000313" key="2">
    <source>
        <dbReference type="Proteomes" id="UP000199382"/>
    </source>
</evidence>
<proteinExistence type="predicted"/>
<gene>
    <name evidence="1" type="ORF">SAMN04488026_11691</name>
</gene>
<sequence length="48" mass="5113">MTCAPSEPRCTAPSLPINEALVALVRVMAREAARSDFATHRDGEVTNG</sequence>
<dbReference type="Proteomes" id="UP000199382">
    <property type="component" value="Unassembled WGS sequence"/>
</dbReference>
<dbReference type="RefSeq" id="WP_170844825.1">
    <property type="nucleotide sequence ID" value="NZ_FNEK01000169.1"/>
</dbReference>
<keyword evidence="2" id="KW-1185">Reference proteome</keyword>
<name>A0A1G9QEV7_9RHOB</name>
<reference evidence="1 2" key="1">
    <citation type="submission" date="2016-10" db="EMBL/GenBank/DDBJ databases">
        <authorList>
            <person name="de Groot N.N."/>
        </authorList>
    </citation>
    <scope>NUCLEOTIDE SEQUENCE [LARGE SCALE GENOMIC DNA]</scope>
    <source>
        <strain evidence="1 2">DSM 25294</strain>
    </source>
</reference>
<protein>
    <submittedName>
        <fullName evidence="1">Uncharacterized protein</fullName>
    </submittedName>
</protein>
<dbReference type="STRING" id="571298.SAMN04488026_11691"/>
<dbReference type="AlphaFoldDB" id="A0A1G9QEV7"/>
<organism evidence="1 2">
    <name type="scientific">Aliiruegeria lutimaris</name>
    <dbReference type="NCBI Taxonomy" id="571298"/>
    <lineage>
        <taxon>Bacteria</taxon>
        <taxon>Pseudomonadati</taxon>
        <taxon>Pseudomonadota</taxon>
        <taxon>Alphaproteobacteria</taxon>
        <taxon>Rhodobacterales</taxon>
        <taxon>Roseobacteraceae</taxon>
        <taxon>Aliiruegeria</taxon>
    </lineage>
</organism>